<evidence type="ECO:0000256" key="1">
    <source>
        <dbReference type="SAM" id="MobiDB-lite"/>
    </source>
</evidence>
<gene>
    <name evidence="3" type="ORF">cubi_03584</name>
</gene>
<evidence type="ECO:0000313" key="3">
    <source>
        <dbReference type="EMBL" id="OII73786.1"/>
    </source>
</evidence>
<dbReference type="EMBL" id="LRBP01000014">
    <property type="protein sequence ID" value="OII73786.1"/>
    <property type="molecule type" value="Genomic_DNA"/>
</dbReference>
<keyword evidence="2" id="KW-0812">Transmembrane</keyword>
<dbReference type="RefSeq" id="XP_028875041.1">
    <property type="nucleotide sequence ID" value="XM_029020597.1"/>
</dbReference>
<dbReference type="GeneID" id="39980376"/>
<feature type="transmembrane region" description="Helical" evidence="2">
    <location>
        <begin position="6"/>
        <end position="27"/>
    </location>
</feature>
<proteinExistence type="predicted"/>
<organism evidence="3 4">
    <name type="scientific">Cryptosporidium ubiquitum</name>
    <dbReference type="NCBI Taxonomy" id="857276"/>
    <lineage>
        <taxon>Eukaryota</taxon>
        <taxon>Sar</taxon>
        <taxon>Alveolata</taxon>
        <taxon>Apicomplexa</taxon>
        <taxon>Conoidasida</taxon>
        <taxon>Coccidia</taxon>
        <taxon>Eucoccidiorida</taxon>
        <taxon>Eimeriorina</taxon>
        <taxon>Cryptosporidiidae</taxon>
        <taxon>Cryptosporidium</taxon>
    </lineage>
</organism>
<feature type="compositionally biased region" description="Basic residues" evidence="1">
    <location>
        <begin position="498"/>
        <end position="531"/>
    </location>
</feature>
<comment type="caution">
    <text evidence="3">The sequence shown here is derived from an EMBL/GenBank/DDBJ whole genome shotgun (WGS) entry which is preliminary data.</text>
</comment>
<keyword evidence="4" id="KW-1185">Reference proteome</keyword>
<keyword evidence="2" id="KW-1133">Transmembrane helix</keyword>
<dbReference type="Proteomes" id="UP000186176">
    <property type="component" value="Unassembled WGS sequence"/>
</dbReference>
<accession>A0A1J4MHP6</accession>
<evidence type="ECO:0000256" key="2">
    <source>
        <dbReference type="SAM" id="Phobius"/>
    </source>
</evidence>
<sequence length="545" mass="63045">MSNLKISTTIIINIILILVIAQITHIVGKGIDVTLKGEEVAYNRQNGLNRLVSLVNSLTTDELKVFVNKQEYVFSSYLDSESQVNSLNNDDFEYKDRIPKKSHMGFEKVCHIPIETKSLISFSEHSQTKLIEDGQIQNYFFPRVKHYKKNLPELTPEPYQRVMGFAIEVCMLPSVWYLELVHCMYVAMSPYFDGMLMSYSLQDLVGSAIISMEYKNERFSKENCIKYLPLFSDDKISSRFKEICREAESCLESRSFYTNKFSNFKNEFNQRIQEVYSSISPLEGALDPKTFARYSILYSLSILSKKLSLNKVFPERNFLPIRVMAASVGYYALVKKLKTNFLSENHLVSFFTKLISNLLFEKTDTVIEQCSSEIIRFFDITNAHSFELFRAFCKEVFSVGFINESYQSLGEINSIFINSTHPKRILLNSYASVVPEMIQELPLSEYSNSWMNFKNAHDKSLDYIQEFSRNNSSDSSNVEIVGDNVQEPISDKNTNSVKKSKKFSKKKKKSKLCFRSSKKKRKVCNKRKKKNSNNIKYISNPIYDS</sequence>
<dbReference type="OrthoDB" id="337371at2759"/>
<protein>
    <submittedName>
        <fullName evidence="3">Uncharacterized protein</fullName>
    </submittedName>
</protein>
<feature type="region of interest" description="Disordered" evidence="1">
    <location>
        <begin position="470"/>
        <end position="545"/>
    </location>
</feature>
<name>A0A1J4MHP6_9CRYT</name>
<dbReference type="VEuPathDB" id="CryptoDB:cubi_03584"/>
<reference evidence="3 4" key="1">
    <citation type="submission" date="2016-10" db="EMBL/GenBank/DDBJ databases">
        <title>Reductive evolution of mitochondrial metabolism and differential evolution of invasion-related proteins in Cryptosporidium.</title>
        <authorList>
            <person name="Liu S."/>
            <person name="Roellig D.M."/>
            <person name="Guo Y."/>
            <person name="Li N."/>
            <person name="Frace M.A."/>
            <person name="Tang K."/>
            <person name="Zhang L."/>
            <person name="Feng Y."/>
            <person name="Xiao L."/>
        </authorList>
    </citation>
    <scope>NUCLEOTIDE SEQUENCE [LARGE SCALE GENOMIC DNA]</scope>
    <source>
        <strain evidence="3">39726</strain>
    </source>
</reference>
<evidence type="ECO:0000313" key="4">
    <source>
        <dbReference type="Proteomes" id="UP000186176"/>
    </source>
</evidence>
<keyword evidence="2" id="KW-0472">Membrane</keyword>
<dbReference type="AlphaFoldDB" id="A0A1J4MHP6"/>